<protein>
    <submittedName>
        <fullName evidence="2">Uncharacterized protein</fullName>
    </submittedName>
</protein>
<proteinExistence type="predicted"/>
<feature type="signal peptide" evidence="1">
    <location>
        <begin position="1"/>
        <end position="23"/>
    </location>
</feature>
<reference evidence="2" key="1">
    <citation type="submission" date="2023-07" db="EMBL/GenBank/DDBJ databases">
        <title>Chromosome-level Genome Assembly of Striped Snakehead (Channa striata).</title>
        <authorList>
            <person name="Liu H."/>
        </authorList>
    </citation>
    <scope>NUCLEOTIDE SEQUENCE</scope>
    <source>
        <strain evidence="2">Gz</strain>
        <tissue evidence="2">Muscle</tissue>
    </source>
</reference>
<feature type="chain" id="PRO_5041719284" evidence="1">
    <location>
        <begin position="24"/>
        <end position="95"/>
    </location>
</feature>
<evidence type="ECO:0000313" key="2">
    <source>
        <dbReference type="EMBL" id="KAK2820534.1"/>
    </source>
</evidence>
<dbReference type="EMBL" id="JAUPFM010000019">
    <property type="protein sequence ID" value="KAK2820534.1"/>
    <property type="molecule type" value="Genomic_DNA"/>
</dbReference>
<name>A0AA88LKA1_CHASR</name>
<gene>
    <name evidence="2" type="ORF">Q5P01_023493</name>
</gene>
<keyword evidence="1" id="KW-0732">Signal</keyword>
<sequence>MIGDGGELAFILALLLICVAVAAIKQQGGNVNHGVSRIYTMIRAVQRLCQGKGLIEQEEEEEEEEEKGDWTRRVCCGFRQHLRNGHRRETFDRPK</sequence>
<dbReference type="AlphaFoldDB" id="A0AA88LKA1"/>
<accession>A0AA88LKA1</accession>
<comment type="caution">
    <text evidence="2">The sequence shown here is derived from an EMBL/GenBank/DDBJ whole genome shotgun (WGS) entry which is preliminary data.</text>
</comment>
<evidence type="ECO:0000313" key="3">
    <source>
        <dbReference type="Proteomes" id="UP001187415"/>
    </source>
</evidence>
<organism evidence="2 3">
    <name type="scientific">Channa striata</name>
    <name type="common">Snakehead murrel</name>
    <name type="synonym">Ophicephalus striatus</name>
    <dbReference type="NCBI Taxonomy" id="64152"/>
    <lineage>
        <taxon>Eukaryota</taxon>
        <taxon>Metazoa</taxon>
        <taxon>Chordata</taxon>
        <taxon>Craniata</taxon>
        <taxon>Vertebrata</taxon>
        <taxon>Euteleostomi</taxon>
        <taxon>Actinopterygii</taxon>
        <taxon>Neopterygii</taxon>
        <taxon>Teleostei</taxon>
        <taxon>Neoteleostei</taxon>
        <taxon>Acanthomorphata</taxon>
        <taxon>Anabantaria</taxon>
        <taxon>Anabantiformes</taxon>
        <taxon>Channoidei</taxon>
        <taxon>Channidae</taxon>
        <taxon>Channa</taxon>
    </lineage>
</organism>
<keyword evidence="3" id="KW-1185">Reference proteome</keyword>
<evidence type="ECO:0000256" key="1">
    <source>
        <dbReference type="SAM" id="SignalP"/>
    </source>
</evidence>
<dbReference type="Proteomes" id="UP001187415">
    <property type="component" value="Unassembled WGS sequence"/>
</dbReference>